<dbReference type="Proteomes" id="UP000655287">
    <property type="component" value="Unassembled WGS sequence"/>
</dbReference>
<feature type="region of interest" description="Disordered" evidence="1">
    <location>
        <begin position="130"/>
        <end position="157"/>
    </location>
</feature>
<evidence type="ECO:0000313" key="2">
    <source>
        <dbReference type="EMBL" id="GII81650.1"/>
    </source>
</evidence>
<protein>
    <submittedName>
        <fullName evidence="2">Uncharacterized protein</fullName>
    </submittedName>
</protein>
<organism evidence="2 3">
    <name type="scientific">Sphaerisporangium rufum</name>
    <dbReference type="NCBI Taxonomy" id="1381558"/>
    <lineage>
        <taxon>Bacteria</taxon>
        <taxon>Bacillati</taxon>
        <taxon>Actinomycetota</taxon>
        <taxon>Actinomycetes</taxon>
        <taxon>Streptosporangiales</taxon>
        <taxon>Streptosporangiaceae</taxon>
        <taxon>Sphaerisporangium</taxon>
    </lineage>
</organism>
<dbReference type="RefSeq" id="WP_203994215.1">
    <property type="nucleotide sequence ID" value="NZ_BOOU01000104.1"/>
</dbReference>
<reference evidence="2" key="1">
    <citation type="submission" date="2021-01" db="EMBL/GenBank/DDBJ databases">
        <title>Whole genome shotgun sequence of Sphaerisporangium rufum NBRC 109079.</title>
        <authorList>
            <person name="Komaki H."/>
            <person name="Tamura T."/>
        </authorList>
    </citation>
    <scope>NUCLEOTIDE SEQUENCE</scope>
    <source>
        <strain evidence="2">NBRC 109079</strain>
    </source>
</reference>
<dbReference type="AlphaFoldDB" id="A0A919RCW3"/>
<evidence type="ECO:0000256" key="1">
    <source>
        <dbReference type="SAM" id="MobiDB-lite"/>
    </source>
</evidence>
<comment type="caution">
    <text evidence="2">The sequence shown here is derived from an EMBL/GenBank/DDBJ whole genome shotgun (WGS) entry which is preliminary data.</text>
</comment>
<dbReference type="InterPro" id="IPR023393">
    <property type="entry name" value="START-like_dom_sf"/>
</dbReference>
<gene>
    <name evidence="2" type="ORF">Sru01_66320</name>
</gene>
<proteinExistence type="predicted"/>
<dbReference type="Gene3D" id="3.30.530.20">
    <property type="match status" value="1"/>
</dbReference>
<keyword evidence="3" id="KW-1185">Reference proteome</keyword>
<sequence length="157" mass="17249">MKRGALAAVTLGALGAAVTHRLWSSRERARAERRRIRWQVVTINRRPEEVMPEGRLPEPLARLGESIEVQVRDAPGGRGTELGARPHARIPSGVEEVMARLGGEDPRQAVRRALRESKCLIETGEVLRADEPAARRPAPIGRPPAVAARRAGGEERR</sequence>
<accession>A0A919RCW3</accession>
<evidence type="ECO:0000313" key="3">
    <source>
        <dbReference type="Proteomes" id="UP000655287"/>
    </source>
</evidence>
<dbReference type="EMBL" id="BOOU01000104">
    <property type="protein sequence ID" value="GII81650.1"/>
    <property type="molecule type" value="Genomic_DNA"/>
</dbReference>
<name>A0A919RCW3_9ACTN</name>
<feature type="compositionally biased region" description="Low complexity" evidence="1">
    <location>
        <begin position="135"/>
        <end position="150"/>
    </location>
</feature>